<proteinExistence type="predicted"/>
<protein>
    <submittedName>
        <fullName evidence="1">Uncharacterized protein</fullName>
    </submittedName>
</protein>
<dbReference type="RefSeq" id="WP_146381240.1">
    <property type="nucleotide sequence ID" value="NZ_VOEJ01000003.1"/>
</dbReference>
<evidence type="ECO:0000313" key="2">
    <source>
        <dbReference type="Proteomes" id="UP000320042"/>
    </source>
</evidence>
<sequence length="154" mass="16590">MEPSIKNIHDLKVEIGRLKNLTAEQGIALKARFAGPSAIMATVMSIFPPSPTVDGIRNAGFFKQDFLGMLSRFVLPLTLNKTLFRNSNFIVKTIVGILSQKASGYISEESVGGVWDKVKSVFGKLTKKKEEKIAVVVPVPLAAPVAVPGEPLGL</sequence>
<comment type="caution">
    <text evidence="1">The sequence shown here is derived from an EMBL/GenBank/DDBJ whole genome shotgun (WGS) entry which is preliminary data.</text>
</comment>
<dbReference type="OrthoDB" id="709278at2"/>
<reference evidence="1 2" key="1">
    <citation type="submission" date="2019-07" db="EMBL/GenBank/DDBJ databases">
        <authorList>
            <person name="Kim J."/>
        </authorList>
    </citation>
    <scope>NUCLEOTIDE SEQUENCE [LARGE SCALE GENOMIC DNA]</scope>
    <source>
        <strain evidence="2">dk17</strain>
    </source>
</reference>
<organism evidence="1 2">
    <name type="scientific">Mucilaginibacter pallidiroseus</name>
    <dbReference type="NCBI Taxonomy" id="2599295"/>
    <lineage>
        <taxon>Bacteria</taxon>
        <taxon>Pseudomonadati</taxon>
        <taxon>Bacteroidota</taxon>
        <taxon>Sphingobacteriia</taxon>
        <taxon>Sphingobacteriales</taxon>
        <taxon>Sphingobacteriaceae</taxon>
        <taxon>Mucilaginibacter</taxon>
    </lineage>
</organism>
<dbReference type="AlphaFoldDB" id="A0A563UE86"/>
<accession>A0A563UE86</accession>
<name>A0A563UE86_9SPHI</name>
<gene>
    <name evidence="1" type="ORF">FPZ43_07435</name>
</gene>
<evidence type="ECO:0000313" key="1">
    <source>
        <dbReference type="EMBL" id="TWR29685.1"/>
    </source>
</evidence>
<keyword evidence="2" id="KW-1185">Reference proteome</keyword>
<dbReference type="EMBL" id="VOEJ01000003">
    <property type="protein sequence ID" value="TWR29685.1"/>
    <property type="molecule type" value="Genomic_DNA"/>
</dbReference>
<dbReference type="Proteomes" id="UP000320042">
    <property type="component" value="Unassembled WGS sequence"/>
</dbReference>